<reference evidence="7 8" key="1">
    <citation type="submission" date="2023-07" db="EMBL/GenBank/DDBJ databases">
        <title>Genomic Encyclopedia of Type Strains, Phase IV (KMG-IV): sequencing the most valuable type-strain genomes for metagenomic binning, comparative biology and taxonomic classification.</title>
        <authorList>
            <person name="Goeker M."/>
        </authorList>
    </citation>
    <scope>NUCLEOTIDE SEQUENCE [LARGE SCALE GENOMIC DNA]</scope>
    <source>
        <strain evidence="7 8">DSM 16980</strain>
    </source>
</reference>
<dbReference type="InterPro" id="IPR009012">
    <property type="entry name" value="GrpE_head"/>
</dbReference>
<dbReference type="PANTHER" id="PTHR21237:SF23">
    <property type="entry name" value="GRPE PROTEIN HOMOLOG, MITOCHONDRIAL"/>
    <property type="match status" value="1"/>
</dbReference>
<evidence type="ECO:0000256" key="4">
    <source>
        <dbReference type="RuleBase" id="RU000639"/>
    </source>
</evidence>
<dbReference type="InterPro" id="IPR013805">
    <property type="entry name" value="GrpE_CC"/>
</dbReference>
<dbReference type="EMBL" id="JAUSUE010000014">
    <property type="protein sequence ID" value="MDQ0204279.1"/>
    <property type="molecule type" value="Genomic_DNA"/>
</dbReference>
<dbReference type="Gene3D" id="3.90.20.20">
    <property type="match status" value="1"/>
</dbReference>
<accession>A0ABT9Y961</accession>
<organism evidence="7 8">
    <name type="scientific">Pectinatus haikarae</name>
    <dbReference type="NCBI Taxonomy" id="349096"/>
    <lineage>
        <taxon>Bacteria</taxon>
        <taxon>Bacillati</taxon>
        <taxon>Bacillota</taxon>
        <taxon>Negativicutes</taxon>
        <taxon>Selenomonadales</taxon>
        <taxon>Selenomonadaceae</taxon>
        <taxon>Pectinatus</taxon>
    </lineage>
</organism>
<evidence type="ECO:0000256" key="5">
    <source>
        <dbReference type="RuleBase" id="RU004478"/>
    </source>
</evidence>
<evidence type="ECO:0000313" key="8">
    <source>
        <dbReference type="Proteomes" id="UP001239167"/>
    </source>
</evidence>
<dbReference type="PROSITE" id="PS01071">
    <property type="entry name" value="GRPE"/>
    <property type="match status" value="1"/>
</dbReference>
<feature type="compositionally biased region" description="Acidic residues" evidence="6">
    <location>
        <begin position="35"/>
        <end position="47"/>
    </location>
</feature>
<comment type="subunit">
    <text evidence="3">Homodimer.</text>
</comment>
<comment type="function">
    <text evidence="3 4">Participates actively in the response to hyperosmotic and heat shock by preventing the aggregation of stress-denatured proteins, in association with DnaK and GrpE. It is the nucleotide exchange factor for DnaK and may function as a thermosensor. Unfolded proteins bind initially to DnaJ; upon interaction with the DnaJ-bound protein, DnaK hydrolyzes its bound ATP, resulting in the formation of a stable complex. GrpE releases ADP from DnaK; ATP binding to DnaK triggers the release of the substrate protein, thus completing the reaction cycle. Several rounds of ATP-dependent interactions between DnaJ, DnaK and GrpE are required for fully efficient folding.</text>
</comment>
<name>A0ABT9Y961_9FIRM</name>
<evidence type="ECO:0000256" key="2">
    <source>
        <dbReference type="ARBA" id="ARBA00023186"/>
    </source>
</evidence>
<keyword evidence="3 4" id="KW-0346">Stress response</keyword>
<proteinExistence type="inferred from homology"/>
<comment type="subcellular location">
    <subcellularLocation>
        <location evidence="3">Cytoplasm</location>
    </subcellularLocation>
</comment>
<dbReference type="PANTHER" id="PTHR21237">
    <property type="entry name" value="GRPE PROTEIN"/>
    <property type="match status" value="1"/>
</dbReference>
<keyword evidence="3" id="KW-0963">Cytoplasm</keyword>
<dbReference type="CDD" id="cd00446">
    <property type="entry name" value="GrpE"/>
    <property type="match status" value="1"/>
</dbReference>
<dbReference type="Proteomes" id="UP001239167">
    <property type="component" value="Unassembled WGS sequence"/>
</dbReference>
<protein>
    <recommendedName>
        <fullName evidence="3 4">Protein GrpE</fullName>
    </recommendedName>
    <alternativeName>
        <fullName evidence="3">HSP-70 cofactor</fullName>
    </alternativeName>
</protein>
<keyword evidence="8" id="KW-1185">Reference proteome</keyword>
<dbReference type="NCBIfam" id="NF010738">
    <property type="entry name" value="PRK14140.1"/>
    <property type="match status" value="1"/>
</dbReference>
<feature type="region of interest" description="Disordered" evidence="6">
    <location>
        <begin position="1"/>
        <end position="55"/>
    </location>
</feature>
<dbReference type="RefSeq" id="WP_307224528.1">
    <property type="nucleotide sequence ID" value="NZ_CP116940.1"/>
</dbReference>
<sequence length="198" mass="22342">MSYIKDEMKKKDSEKLEEMQREISEEQDIQTQAADAEDNTGSEDNDADSAAQQIADGEKALAEAEDRFKRLQADFVNFRRRSNQEKSEISEVILQGFVKDMLPVLDNLERAVTAKTDDGAAILEGVKMVLNQFQEVLTKNGLEVIKTSGEKFDPNFHQAVMRVEDVDKEDDSIEQELQKGYTVHGRVVRPAMVTVVSN</sequence>
<dbReference type="Pfam" id="PF01025">
    <property type="entry name" value="GrpE"/>
    <property type="match status" value="1"/>
</dbReference>
<dbReference type="HAMAP" id="MF_01151">
    <property type="entry name" value="GrpE"/>
    <property type="match status" value="1"/>
</dbReference>
<dbReference type="Gene3D" id="2.30.22.10">
    <property type="entry name" value="Head domain of nucleotide exchange factor GrpE"/>
    <property type="match status" value="1"/>
</dbReference>
<feature type="compositionally biased region" description="Basic and acidic residues" evidence="6">
    <location>
        <begin position="1"/>
        <end position="24"/>
    </location>
</feature>
<comment type="caution">
    <text evidence="7">The sequence shown here is derived from an EMBL/GenBank/DDBJ whole genome shotgun (WGS) entry which is preliminary data.</text>
</comment>
<evidence type="ECO:0000256" key="3">
    <source>
        <dbReference type="HAMAP-Rule" id="MF_01151"/>
    </source>
</evidence>
<dbReference type="PRINTS" id="PR00773">
    <property type="entry name" value="GRPEPROTEIN"/>
</dbReference>
<evidence type="ECO:0000256" key="6">
    <source>
        <dbReference type="SAM" id="MobiDB-lite"/>
    </source>
</evidence>
<evidence type="ECO:0000256" key="1">
    <source>
        <dbReference type="ARBA" id="ARBA00009054"/>
    </source>
</evidence>
<keyword evidence="2 3" id="KW-0143">Chaperone</keyword>
<dbReference type="SUPFAM" id="SSF58014">
    <property type="entry name" value="Coiled-coil domain of nucleotide exchange factor GrpE"/>
    <property type="match status" value="1"/>
</dbReference>
<dbReference type="InterPro" id="IPR000740">
    <property type="entry name" value="GrpE"/>
</dbReference>
<dbReference type="SUPFAM" id="SSF51064">
    <property type="entry name" value="Head domain of nucleotide exchange factor GrpE"/>
    <property type="match status" value="1"/>
</dbReference>
<evidence type="ECO:0000313" key="7">
    <source>
        <dbReference type="EMBL" id="MDQ0204279.1"/>
    </source>
</evidence>
<gene>
    <name evidence="3" type="primary">grpE</name>
    <name evidence="7" type="ORF">J2S01_002007</name>
</gene>
<comment type="similarity">
    <text evidence="1 3 5">Belongs to the GrpE family.</text>
</comment>